<comment type="caution">
    <text evidence="1">The sequence shown here is derived from an EMBL/GenBank/DDBJ whole genome shotgun (WGS) entry which is preliminary data.</text>
</comment>
<dbReference type="EMBL" id="MCZJ01000003">
    <property type="protein sequence ID" value="PMM62194.1"/>
    <property type="molecule type" value="Genomic_DNA"/>
</dbReference>
<organism evidence="1 2">
    <name type="scientific">Vibrio lentus</name>
    <dbReference type="NCBI Taxonomy" id="136468"/>
    <lineage>
        <taxon>Bacteria</taxon>
        <taxon>Pseudomonadati</taxon>
        <taxon>Pseudomonadota</taxon>
        <taxon>Gammaproteobacteria</taxon>
        <taxon>Vibrionales</taxon>
        <taxon>Vibrionaceae</taxon>
        <taxon>Vibrio</taxon>
    </lineage>
</organism>
<accession>A0A855IVR8</accession>
<gene>
    <name evidence="1" type="ORF">BCT50_15820</name>
</gene>
<evidence type="ECO:0000313" key="1">
    <source>
        <dbReference type="EMBL" id="PMM62194.1"/>
    </source>
</evidence>
<dbReference type="Proteomes" id="UP000235554">
    <property type="component" value="Unassembled WGS sequence"/>
</dbReference>
<protein>
    <submittedName>
        <fullName evidence="1">Uncharacterized protein</fullName>
    </submittedName>
</protein>
<dbReference type="RefSeq" id="WP_102445172.1">
    <property type="nucleotide sequence ID" value="NZ_MCZJ01000003.1"/>
</dbReference>
<dbReference type="AlphaFoldDB" id="A0A855IVR8"/>
<proteinExistence type="predicted"/>
<evidence type="ECO:0000313" key="2">
    <source>
        <dbReference type="Proteomes" id="UP000235554"/>
    </source>
</evidence>
<sequence length="65" mass="7428">MANKIELSFEELELIGKALMSHRWRVEKEEGEKQEFHNAASLADRLACNHNGATLVFNTNLKKES</sequence>
<name>A0A855IVR8_9VIBR</name>
<reference evidence="2" key="1">
    <citation type="submission" date="2016-07" db="EMBL/GenBank/DDBJ databases">
        <title>Nontailed viruses are major unrecognized killers of bacteria in the ocean.</title>
        <authorList>
            <person name="Kauffman K."/>
            <person name="Hussain F."/>
            <person name="Yang J."/>
            <person name="Arevalo P."/>
            <person name="Brown J."/>
            <person name="Cutler M."/>
            <person name="Kelly L."/>
            <person name="Polz M.F."/>
        </authorList>
    </citation>
    <scope>NUCLEOTIDE SEQUENCE [LARGE SCALE GENOMIC DNA]</scope>
    <source>
        <strain evidence="2">10N.261.48.A1</strain>
    </source>
</reference>